<feature type="transmembrane region" description="Helical" evidence="1">
    <location>
        <begin position="87"/>
        <end position="103"/>
    </location>
</feature>
<protein>
    <submittedName>
        <fullName evidence="2">Uncharacterized protein</fullName>
    </submittedName>
</protein>
<proteinExistence type="predicted"/>
<keyword evidence="1" id="KW-0812">Transmembrane</keyword>
<feature type="transmembrane region" description="Helical" evidence="1">
    <location>
        <begin position="12"/>
        <end position="38"/>
    </location>
</feature>
<keyword evidence="1" id="KW-0472">Membrane</keyword>
<dbReference type="RefSeq" id="WP_137064751.1">
    <property type="nucleotide sequence ID" value="NZ_CP040748.1"/>
</dbReference>
<sequence length="104" mass="10435">MTNGGSSRLRGAIRTLVVAVGTLVAGWVMLPGFIVLLLTAPGYGSGTTFGVLGGSGTTVTILGLYVIGVPVAALALTLWLKRPVTGLVGFLVGVGASVFMLGLF</sequence>
<feature type="transmembrane region" description="Helical" evidence="1">
    <location>
        <begin position="58"/>
        <end position="80"/>
    </location>
</feature>
<dbReference type="EMBL" id="SZPY01000001">
    <property type="protein sequence ID" value="TKI64290.1"/>
    <property type="molecule type" value="Genomic_DNA"/>
</dbReference>
<evidence type="ECO:0000313" key="2">
    <source>
        <dbReference type="EMBL" id="TKI64290.1"/>
    </source>
</evidence>
<keyword evidence="1" id="KW-1133">Transmembrane helix</keyword>
<gene>
    <name evidence="2" type="ORF">FC770_03855</name>
</gene>
<keyword evidence="3" id="KW-1185">Reference proteome</keyword>
<name>A0A4U2YSZ8_9ACTN</name>
<organism evidence="2 3">
    <name type="scientific">Nocardioides jishulii</name>
    <dbReference type="NCBI Taxonomy" id="2575440"/>
    <lineage>
        <taxon>Bacteria</taxon>
        <taxon>Bacillati</taxon>
        <taxon>Actinomycetota</taxon>
        <taxon>Actinomycetes</taxon>
        <taxon>Propionibacteriales</taxon>
        <taxon>Nocardioidaceae</taxon>
        <taxon>Nocardioides</taxon>
    </lineage>
</organism>
<evidence type="ECO:0000313" key="3">
    <source>
        <dbReference type="Proteomes" id="UP000307808"/>
    </source>
</evidence>
<dbReference type="AlphaFoldDB" id="A0A4U2YSZ8"/>
<comment type="caution">
    <text evidence="2">The sequence shown here is derived from an EMBL/GenBank/DDBJ whole genome shotgun (WGS) entry which is preliminary data.</text>
</comment>
<evidence type="ECO:0000256" key="1">
    <source>
        <dbReference type="SAM" id="Phobius"/>
    </source>
</evidence>
<accession>A0A4U2YSZ8</accession>
<dbReference type="Proteomes" id="UP000307808">
    <property type="component" value="Unassembled WGS sequence"/>
</dbReference>
<reference evidence="2 3" key="1">
    <citation type="submission" date="2019-04" db="EMBL/GenBank/DDBJ databases">
        <authorList>
            <person name="Dong K."/>
        </authorList>
    </citation>
    <scope>NUCLEOTIDE SEQUENCE [LARGE SCALE GENOMIC DNA]</scope>
    <source>
        <strain evidence="3">dk3543</strain>
    </source>
</reference>